<dbReference type="EMBL" id="FZQP02001026">
    <property type="protein sequence ID" value="VVC91347.1"/>
    <property type="molecule type" value="Genomic_DNA"/>
</dbReference>
<name>A0A5E4Q218_9NEOP</name>
<sequence length="82" mass="8776">MTYRECVGALSTVSGVRHVHSAHAWALYPSGRRSCPAASRSRGNMAPPTRACRWRGTAGRWPPAGTAALWPRPDTCAPSATD</sequence>
<gene>
    <name evidence="2" type="ORF">LSINAPIS_LOCUS4043</name>
</gene>
<organism evidence="2 3">
    <name type="scientific">Leptidea sinapis</name>
    <dbReference type="NCBI Taxonomy" id="189913"/>
    <lineage>
        <taxon>Eukaryota</taxon>
        <taxon>Metazoa</taxon>
        <taxon>Ecdysozoa</taxon>
        <taxon>Arthropoda</taxon>
        <taxon>Hexapoda</taxon>
        <taxon>Insecta</taxon>
        <taxon>Pterygota</taxon>
        <taxon>Neoptera</taxon>
        <taxon>Endopterygota</taxon>
        <taxon>Lepidoptera</taxon>
        <taxon>Glossata</taxon>
        <taxon>Ditrysia</taxon>
        <taxon>Papilionoidea</taxon>
        <taxon>Pieridae</taxon>
        <taxon>Dismorphiinae</taxon>
        <taxon>Leptidea</taxon>
    </lineage>
</organism>
<reference evidence="2 3" key="1">
    <citation type="submission" date="2017-07" db="EMBL/GenBank/DDBJ databases">
        <authorList>
            <person name="Talla V."/>
            <person name="Backstrom N."/>
        </authorList>
    </citation>
    <scope>NUCLEOTIDE SEQUENCE [LARGE SCALE GENOMIC DNA]</scope>
</reference>
<evidence type="ECO:0000256" key="1">
    <source>
        <dbReference type="SAM" id="MobiDB-lite"/>
    </source>
</evidence>
<evidence type="ECO:0000313" key="2">
    <source>
        <dbReference type="EMBL" id="VVC91347.1"/>
    </source>
</evidence>
<evidence type="ECO:0000313" key="3">
    <source>
        <dbReference type="Proteomes" id="UP000324832"/>
    </source>
</evidence>
<proteinExistence type="predicted"/>
<accession>A0A5E4Q218</accession>
<feature type="region of interest" description="Disordered" evidence="1">
    <location>
        <begin position="37"/>
        <end position="82"/>
    </location>
</feature>
<dbReference type="AlphaFoldDB" id="A0A5E4Q218"/>
<keyword evidence="3" id="KW-1185">Reference proteome</keyword>
<dbReference type="Proteomes" id="UP000324832">
    <property type="component" value="Unassembled WGS sequence"/>
</dbReference>
<protein>
    <submittedName>
        <fullName evidence="2">Uncharacterized protein</fullName>
    </submittedName>
</protein>